<evidence type="ECO:0000313" key="4">
    <source>
        <dbReference type="Proteomes" id="UP001630127"/>
    </source>
</evidence>
<comment type="similarity">
    <text evidence="1">Belongs to the GEM family.</text>
</comment>
<organism evidence="3 4">
    <name type="scientific">Cinchona calisaya</name>
    <dbReference type="NCBI Taxonomy" id="153742"/>
    <lineage>
        <taxon>Eukaryota</taxon>
        <taxon>Viridiplantae</taxon>
        <taxon>Streptophyta</taxon>
        <taxon>Embryophyta</taxon>
        <taxon>Tracheophyta</taxon>
        <taxon>Spermatophyta</taxon>
        <taxon>Magnoliopsida</taxon>
        <taxon>eudicotyledons</taxon>
        <taxon>Gunneridae</taxon>
        <taxon>Pentapetalae</taxon>
        <taxon>asterids</taxon>
        <taxon>lamiids</taxon>
        <taxon>Gentianales</taxon>
        <taxon>Rubiaceae</taxon>
        <taxon>Cinchonoideae</taxon>
        <taxon>Cinchoneae</taxon>
        <taxon>Cinchona</taxon>
    </lineage>
</organism>
<dbReference type="InterPro" id="IPR011993">
    <property type="entry name" value="PH-like_dom_sf"/>
</dbReference>
<sequence>MKNYLSKQVIRISSSCAGNLFDSPMKRLLPDCHYADSSQIAHGKRDSVISRMNKLGTEMDTFAQSIREHIRLAPKLTETVKGKLSLGARILQVGGVEKVFKQLFSVKDDEKLMKASQCYLSTTNGPIAGVIFISTDKVAFCSERPIKLLSPTGKLLKIYYKVTIPLRNIKRSNTSVNVKKPSEKYMEVVTSDNFDFWFMGLLNHQKTLKCLQQVISQAR</sequence>
<dbReference type="Proteomes" id="UP001630127">
    <property type="component" value="Unassembled WGS sequence"/>
</dbReference>
<feature type="domain" description="GRAM" evidence="2">
    <location>
        <begin position="98"/>
        <end position="176"/>
    </location>
</feature>
<dbReference type="SMART" id="SM00568">
    <property type="entry name" value="GRAM"/>
    <property type="match status" value="1"/>
</dbReference>
<dbReference type="InterPro" id="IPR004182">
    <property type="entry name" value="GRAM"/>
</dbReference>
<dbReference type="Pfam" id="PF02893">
    <property type="entry name" value="GRAM"/>
    <property type="match status" value="1"/>
</dbReference>
<comment type="caution">
    <text evidence="3">The sequence shown here is derived from an EMBL/GenBank/DDBJ whole genome shotgun (WGS) entry which is preliminary data.</text>
</comment>
<reference evidence="3 4" key="1">
    <citation type="submission" date="2024-11" db="EMBL/GenBank/DDBJ databases">
        <title>A near-complete genome assembly of Cinchona calisaya.</title>
        <authorList>
            <person name="Lian D.C."/>
            <person name="Zhao X.W."/>
            <person name="Wei L."/>
        </authorList>
    </citation>
    <scope>NUCLEOTIDE SEQUENCE [LARGE SCALE GENOMIC DNA]</scope>
    <source>
        <tissue evidence="3">Nenye</tissue>
    </source>
</reference>
<dbReference type="AlphaFoldDB" id="A0ABD2Y6G6"/>
<protein>
    <recommendedName>
        <fullName evidence="2">GRAM domain-containing protein</fullName>
    </recommendedName>
</protein>
<proteinExistence type="inferred from homology"/>
<dbReference type="EMBL" id="JBJUIK010000015">
    <property type="protein sequence ID" value="KAL3502316.1"/>
    <property type="molecule type" value="Genomic_DNA"/>
</dbReference>
<keyword evidence="4" id="KW-1185">Reference proteome</keyword>
<evidence type="ECO:0000256" key="1">
    <source>
        <dbReference type="ARBA" id="ARBA00009414"/>
    </source>
</evidence>
<gene>
    <name evidence="3" type="ORF">ACH5RR_036765</name>
</gene>
<dbReference type="PANTHER" id="PTHR31969">
    <property type="entry name" value="GEM-LIKE PROTEIN 2"/>
    <property type="match status" value="1"/>
</dbReference>
<evidence type="ECO:0000313" key="3">
    <source>
        <dbReference type="EMBL" id="KAL3502316.1"/>
    </source>
</evidence>
<name>A0ABD2Y6G6_9GENT</name>
<accession>A0ABD2Y6G6</accession>
<evidence type="ECO:0000259" key="2">
    <source>
        <dbReference type="SMART" id="SM00568"/>
    </source>
</evidence>
<dbReference type="Gene3D" id="2.30.29.30">
    <property type="entry name" value="Pleckstrin-homology domain (PH domain)/Phosphotyrosine-binding domain (PTB)"/>
    <property type="match status" value="1"/>
</dbReference>
<dbReference type="InterPro" id="IPR037848">
    <property type="entry name" value="GEM-like"/>
</dbReference>